<keyword evidence="2" id="KW-1133">Transmembrane helix</keyword>
<evidence type="ECO:0000256" key="1">
    <source>
        <dbReference type="SAM" id="MobiDB-lite"/>
    </source>
</evidence>
<sequence length="207" mass="22346">MSSTSQRASDTDILAEEADESEPEEVAETESVPEEEADSEQAADLPLDHVFEILKNERRRTVLHYLQDHGGTVSLGELAEHVAAVENGTTVAQVTSNERKCVYVGLYQCHLPKMDDMDIVEFNQNRGRISLGPNAVQLYEYLEESDGVDRPWPLYYGSLTGAGVLGLLASQLGAAAVGLTPTVVATVVLVGLVGVSAAQTLDDRDDE</sequence>
<feature type="domain" description="DUF7344" evidence="3">
    <location>
        <begin position="51"/>
        <end position="129"/>
    </location>
</feature>
<protein>
    <recommendedName>
        <fullName evidence="3">DUF7344 domain-containing protein</fullName>
    </recommendedName>
</protein>
<dbReference type="GeneID" id="56078368"/>
<dbReference type="RefSeq" id="WP_179911690.1">
    <property type="nucleotide sequence ID" value="NZ_CP058910.1"/>
</dbReference>
<keyword evidence="2" id="KW-0812">Transmembrane</keyword>
<dbReference type="OrthoDB" id="331021at2157"/>
<keyword evidence="2" id="KW-0472">Membrane</keyword>
<evidence type="ECO:0000259" key="3">
    <source>
        <dbReference type="Pfam" id="PF24035"/>
    </source>
</evidence>
<evidence type="ECO:0000313" key="5">
    <source>
        <dbReference type="Proteomes" id="UP000509667"/>
    </source>
</evidence>
<dbReference type="KEGG" id="hrr:HZS55_10855"/>
<evidence type="ECO:0000256" key="2">
    <source>
        <dbReference type="SAM" id="Phobius"/>
    </source>
</evidence>
<feature type="transmembrane region" description="Helical" evidence="2">
    <location>
        <begin position="183"/>
        <end position="201"/>
    </location>
</feature>
<dbReference type="Proteomes" id="UP000509667">
    <property type="component" value="Chromosome"/>
</dbReference>
<dbReference type="AlphaFoldDB" id="A0A7D5SYB5"/>
<feature type="compositionally biased region" description="Acidic residues" evidence="1">
    <location>
        <begin position="13"/>
        <end position="41"/>
    </location>
</feature>
<keyword evidence="5" id="KW-1185">Reference proteome</keyword>
<name>A0A7D5SYB5_9EURY</name>
<proteinExistence type="predicted"/>
<reference evidence="4 5" key="1">
    <citation type="submission" date="2020-07" db="EMBL/GenBank/DDBJ databases">
        <title>Halosimplex pelagicum sp. nov. and Halosimplex rubrum sp. nov., isolated from salted brown alga Laminaria, and emended description of the genus Halosimplex.</title>
        <authorList>
            <person name="Cui H."/>
        </authorList>
    </citation>
    <scope>NUCLEOTIDE SEQUENCE [LARGE SCALE GENOMIC DNA]</scope>
    <source>
        <strain evidence="4 5">R27</strain>
    </source>
</reference>
<dbReference type="InterPro" id="IPR055768">
    <property type="entry name" value="DUF7344"/>
</dbReference>
<dbReference type="Pfam" id="PF24035">
    <property type="entry name" value="DUF7344"/>
    <property type="match status" value="1"/>
</dbReference>
<evidence type="ECO:0000313" key="4">
    <source>
        <dbReference type="EMBL" id="QLH77771.1"/>
    </source>
</evidence>
<dbReference type="EMBL" id="CP058910">
    <property type="protein sequence ID" value="QLH77771.1"/>
    <property type="molecule type" value="Genomic_DNA"/>
</dbReference>
<feature type="region of interest" description="Disordered" evidence="1">
    <location>
        <begin position="1"/>
        <end position="45"/>
    </location>
</feature>
<accession>A0A7D5SYB5</accession>
<organism evidence="4 5">
    <name type="scientific">Halosimplex rubrum</name>
    <dbReference type="NCBI Taxonomy" id="869889"/>
    <lineage>
        <taxon>Archaea</taxon>
        <taxon>Methanobacteriati</taxon>
        <taxon>Methanobacteriota</taxon>
        <taxon>Stenosarchaea group</taxon>
        <taxon>Halobacteria</taxon>
        <taxon>Halobacteriales</taxon>
        <taxon>Haloarculaceae</taxon>
        <taxon>Halosimplex</taxon>
    </lineage>
</organism>
<gene>
    <name evidence="4" type="ORF">HZS55_10855</name>
</gene>